<evidence type="ECO:0000259" key="1">
    <source>
        <dbReference type="Pfam" id="PF12770"/>
    </source>
</evidence>
<dbReference type="Pfam" id="PF12770">
    <property type="entry name" value="CHAT"/>
    <property type="match status" value="1"/>
</dbReference>
<dbReference type="InterPro" id="IPR024983">
    <property type="entry name" value="CHAT_dom"/>
</dbReference>
<evidence type="ECO:0000313" key="2">
    <source>
        <dbReference type="EMBL" id="QXJ23347.1"/>
    </source>
</evidence>
<dbReference type="Gene3D" id="1.25.40.10">
    <property type="entry name" value="Tetratricopeptide repeat domain"/>
    <property type="match status" value="1"/>
</dbReference>
<organism evidence="2 3">
    <name type="scientific">Actinomadura graeca</name>
    <dbReference type="NCBI Taxonomy" id="2750812"/>
    <lineage>
        <taxon>Bacteria</taxon>
        <taxon>Bacillati</taxon>
        <taxon>Actinomycetota</taxon>
        <taxon>Actinomycetes</taxon>
        <taxon>Streptosporangiales</taxon>
        <taxon>Thermomonosporaceae</taxon>
        <taxon>Actinomadura</taxon>
    </lineage>
</organism>
<protein>
    <submittedName>
        <fullName evidence="2">CHAT domain-containing protein</fullName>
    </submittedName>
</protein>
<accession>A0ABX8R050</accession>
<dbReference type="Proteomes" id="UP001049518">
    <property type="component" value="Chromosome"/>
</dbReference>
<reference evidence="2" key="1">
    <citation type="submission" date="2020-07" db="EMBL/GenBank/DDBJ databases">
        <authorList>
            <person name="Tarantini F.S."/>
            <person name="Hong K.W."/>
            <person name="Chan K.G."/>
        </authorList>
    </citation>
    <scope>NUCLEOTIDE SEQUENCE</scope>
    <source>
        <strain evidence="2">32-07</strain>
    </source>
</reference>
<sequence length="899" mass="97146">MAGQLGWLAMPAGPASLTVLIDGTEDLLAAWWRELDRAALEKLIGVWRAVLDHPEFAGADPEFRAACRDRAALALCWHASEIGDLEEIEVARRHLELALGETGRLGADLRYHLGLLFYNRAVVRGSEQDAQAAVTRLRGVLVDLPFDEDRLRPRCMDVLSRSLVWLHGHGSENVDLDEAVDLARDALVDLASASPYRDAVRVMLASALRARYRTSGRPADMAEAIGLLEATSAPRVFLGARSYGHSLHGMLLRERYARTGDETDLHRSLESHERAVAEAPEGCRSWLLALNNQANAFQAVYSLRGDVAYLRRALTVLRIVVEATDPADRSYAARLNNLGNSLSSAYEETKDRAYLDQSIDLYAKALEITSPTDAELSSRHLDLARSLTARHAARGRRKDYKDAVRHLRIACLTGLDRSPERTLDASSVWGAWASSRRAWKEAVEAYSFGVQVIEALSARQRNRPGGETWPRTAQAVPARAAYALVQAGRVEDAVLVQERARAALLDEEVPHRAGTPVLDLDAIYRAAGDRVLVYLGATEAGGFALIVDPAARKVRPVELPAVTGDAVRVRADLLANAYRAKDGDAATWLGAVDAVARWAHDAVLDRVVRRLPRDTGHCVLIPSGRLALLPLHAARGPGGRLVLDEVVLGYAPAARALRPDAAGTRVFAGALVVDDPQPVSAPPLPWSSTERVAAARMAERTTLLTGSDAMRTRVLGELASHGLVHLSCRGLGRGDAPLDSALLMAYDEPLTLRDLVELDVPARPRLIVLPACESFPGGDGAPEEVVGLPAGLLQAGCQGVLASQWAVSSLTSALVVAAFYKRCATGSHPAAALCGVQREFRGLTNADLAAALKPDRAHVTFGLSPADARPLWRAVRRRDPQAMPFAHATEWAAFAYTGG</sequence>
<dbReference type="EMBL" id="CP059572">
    <property type="protein sequence ID" value="QXJ23347.1"/>
    <property type="molecule type" value="Genomic_DNA"/>
</dbReference>
<dbReference type="InterPro" id="IPR011990">
    <property type="entry name" value="TPR-like_helical_dom_sf"/>
</dbReference>
<feature type="domain" description="CHAT" evidence="1">
    <location>
        <begin position="594"/>
        <end position="898"/>
    </location>
</feature>
<evidence type="ECO:0000313" key="3">
    <source>
        <dbReference type="Proteomes" id="UP001049518"/>
    </source>
</evidence>
<gene>
    <name evidence="2" type="ORF">AGRA3207_004489</name>
</gene>
<dbReference type="RefSeq" id="WP_231329033.1">
    <property type="nucleotide sequence ID" value="NZ_CP059572.1"/>
</dbReference>
<proteinExistence type="predicted"/>
<name>A0ABX8R050_9ACTN</name>
<keyword evidence="3" id="KW-1185">Reference proteome</keyword>